<evidence type="ECO:0000256" key="6">
    <source>
        <dbReference type="SAM" id="Phobius"/>
    </source>
</evidence>
<name>A0AA41YPT5_9PROT</name>
<evidence type="ECO:0000256" key="2">
    <source>
        <dbReference type="ARBA" id="ARBA00022475"/>
    </source>
</evidence>
<evidence type="ECO:0000256" key="5">
    <source>
        <dbReference type="ARBA" id="ARBA00023136"/>
    </source>
</evidence>
<keyword evidence="2" id="KW-1003">Cell membrane</keyword>
<dbReference type="SUPFAM" id="SSF81342">
    <property type="entry name" value="Transmembrane di-heme cytochromes"/>
    <property type="match status" value="1"/>
</dbReference>
<dbReference type="GO" id="GO:0022904">
    <property type="term" value="P:respiratory electron transport chain"/>
    <property type="evidence" value="ECO:0007669"/>
    <property type="project" value="InterPro"/>
</dbReference>
<dbReference type="Gene3D" id="1.20.950.20">
    <property type="entry name" value="Transmembrane di-heme cytochromes, Chain C"/>
    <property type="match status" value="1"/>
</dbReference>
<feature type="transmembrane region" description="Helical" evidence="6">
    <location>
        <begin position="36"/>
        <end position="54"/>
    </location>
</feature>
<organism evidence="8 9">
    <name type="scientific">Limobrevibacterium gyesilva</name>
    <dbReference type="NCBI Taxonomy" id="2991712"/>
    <lineage>
        <taxon>Bacteria</taxon>
        <taxon>Pseudomonadati</taxon>
        <taxon>Pseudomonadota</taxon>
        <taxon>Alphaproteobacteria</taxon>
        <taxon>Acetobacterales</taxon>
        <taxon>Acetobacteraceae</taxon>
        <taxon>Limobrevibacterium</taxon>
    </lineage>
</organism>
<evidence type="ECO:0000313" key="8">
    <source>
        <dbReference type="EMBL" id="MCW3476501.1"/>
    </source>
</evidence>
<keyword evidence="5 6" id="KW-0472">Membrane</keyword>
<comment type="subcellular location">
    <subcellularLocation>
        <location evidence="1">Cell membrane</location>
        <topology evidence="1">Multi-pass membrane protein</topology>
    </subcellularLocation>
</comment>
<keyword evidence="4 6" id="KW-1133">Transmembrane helix</keyword>
<keyword evidence="9" id="KW-1185">Reference proteome</keyword>
<dbReference type="Proteomes" id="UP001165679">
    <property type="component" value="Unassembled WGS sequence"/>
</dbReference>
<comment type="caution">
    <text evidence="8">The sequence shown here is derived from an EMBL/GenBank/DDBJ whole genome shotgun (WGS) entry which is preliminary data.</text>
</comment>
<protein>
    <submittedName>
        <fullName evidence="8">Cytochrome b/b6 domain-containing protein</fullName>
    </submittedName>
</protein>
<accession>A0AA41YPT5</accession>
<dbReference type="Pfam" id="PF01292">
    <property type="entry name" value="Ni_hydr_CYTB"/>
    <property type="match status" value="1"/>
</dbReference>
<gene>
    <name evidence="8" type="ORF">OL599_18210</name>
</gene>
<reference evidence="8" key="1">
    <citation type="submission" date="2022-09" db="EMBL/GenBank/DDBJ databases">
        <title>Rhodovastum sp. nov. RN2-1 isolated from soil in Seongnam, South Korea.</title>
        <authorList>
            <person name="Le N.T."/>
        </authorList>
    </citation>
    <scope>NUCLEOTIDE SEQUENCE</scope>
    <source>
        <strain evidence="8">RN2-1</strain>
    </source>
</reference>
<dbReference type="InterPro" id="IPR051542">
    <property type="entry name" value="Hydrogenase_cytochrome"/>
</dbReference>
<dbReference type="GO" id="GO:0020037">
    <property type="term" value="F:heme binding"/>
    <property type="evidence" value="ECO:0007669"/>
    <property type="project" value="TreeGrafter"/>
</dbReference>
<keyword evidence="3 6" id="KW-0812">Transmembrane</keyword>
<evidence type="ECO:0000256" key="3">
    <source>
        <dbReference type="ARBA" id="ARBA00022692"/>
    </source>
</evidence>
<evidence type="ECO:0000256" key="1">
    <source>
        <dbReference type="ARBA" id="ARBA00004651"/>
    </source>
</evidence>
<sequence>MRVWDAPTRLFHWLLVILVVLSYVSTRLSWMDLHLLSGYAILTLLIFRIAWGFLGSDTARFSHFLRSPLAALRQLGRMHRREPDTQVGHSAAGGWMVVILLALLSVQAGTGLFANDDGATEGPLMKFVSKADSDWLSKIHGINFNILLAAIGLHLAAIAVYAVVKRHSLVKPMITGKKRLPAATPAPRMAHPLKALVILLIAGTAVWVLATRV</sequence>
<evidence type="ECO:0000256" key="4">
    <source>
        <dbReference type="ARBA" id="ARBA00022989"/>
    </source>
</evidence>
<reference evidence="8" key="2">
    <citation type="submission" date="2022-10" db="EMBL/GenBank/DDBJ databases">
        <authorList>
            <person name="Trinh H.N."/>
        </authorList>
    </citation>
    <scope>NUCLEOTIDE SEQUENCE</scope>
    <source>
        <strain evidence="8">RN2-1</strain>
    </source>
</reference>
<evidence type="ECO:0000313" key="9">
    <source>
        <dbReference type="Proteomes" id="UP001165679"/>
    </source>
</evidence>
<dbReference type="EMBL" id="JAPDNT010000020">
    <property type="protein sequence ID" value="MCW3476501.1"/>
    <property type="molecule type" value="Genomic_DNA"/>
</dbReference>
<dbReference type="RefSeq" id="WP_264715300.1">
    <property type="nucleotide sequence ID" value="NZ_JAPDNT010000020.1"/>
</dbReference>
<dbReference type="GO" id="GO:0005886">
    <property type="term" value="C:plasma membrane"/>
    <property type="evidence" value="ECO:0007669"/>
    <property type="project" value="UniProtKB-SubCell"/>
</dbReference>
<dbReference type="PANTHER" id="PTHR30485:SF2">
    <property type="entry name" value="BLL0597 PROTEIN"/>
    <property type="match status" value="1"/>
</dbReference>
<feature type="transmembrane region" description="Helical" evidence="6">
    <location>
        <begin position="193"/>
        <end position="210"/>
    </location>
</feature>
<proteinExistence type="predicted"/>
<feature type="transmembrane region" description="Helical" evidence="6">
    <location>
        <begin position="87"/>
        <end position="106"/>
    </location>
</feature>
<evidence type="ECO:0000259" key="7">
    <source>
        <dbReference type="Pfam" id="PF01292"/>
    </source>
</evidence>
<feature type="domain" description="Cytochrome b561 bacterial/Ni-hydrogenase" evidence="7">
    <location>
        <begin position="3"/>
        <end position="176"/>
    </location>
</feature>
<dbReference type="PANTHER" id="PTHR30485">
    <property type="entry name" value="NI/FE-HYDROGENASE 1 B-TYPE CYTOCHROME SUBUNIT"/>
    <property type="match status" value="1"/>
</dbReference>
<dbReference type="InterPro" id="IPR016174">
    <property type="entry name" value="Di-haem_cyt_TM"/>
</dbReference>
<dbReference type="AlphaFoldDB" id="A0AA41YPT5"/>
<dbReference type="InterPro" id="IPR011577">
    <property type="entry name" value="Cyt_b561_bac/Ni-Hgenase"/>
</dbReference>
<dbReference type="GO" id="GO:0009055">
    <property type="term" value="F:electron transfer activity"/>
    <property type="evidence" value="ECO:0007669"/>
    <property type="project" value="InterPro"/>
</dbReference>
<feature type="transmembrane region" description="Helical" evidence="6">
    <location>
        <begin position="142"/>
        <end position="164"/>
    </location>
</feature>